<evidence type="ECO:0000313" key="11">
    <source>
        <dbReference type="Proteomes" id="UP001163046"/>
    </source>
</evidence>
<dbReference type="OrthoDB" id="5989849at2759"/>
<keyword evidence="7" id="KW-0732">Signal</keyword>
<name>A0A9W9YDX2_9CNID</name>
<dbReference type="InterPro" id="IPR001007">
    <property type="entry name" value="VWF_dom"/>
</dbReference>
<dbReference type="InterPro" id="IPR056601">
    <property type="entry name" value="Galaxin_dom"/>
</dbReference>
<dbReference type="InterPro" id="IPR013320">
    <property type="entry name" value="ConA-like_dom_sf"/>
</dbReference>
<keyword evidence="4" id="KW-1015">Disulfide bond</keyword>
<comment type="cofactor">
    <cofactor evidence="1">
        <name>Ca(2+)</name>
        <dbReference type="ChEBI" id="CHEBI:29108"/>
    </cofactor>
</comment>
<gene>
    <name evidence="10" type="primary">NPTX1_2</name>
    <name evidence="10" type="ORF">OS493_011847</name>
</gene>
<dbReference type="AlphaFoldDB" id="A0A9W9YDX2"/>
<keyword evidence="5" id="KW-0325">Glycoprotein</keyword>
<dbReference type="PROSITE" id="PS50184">
    <property type="entry name" value="VWFC_2"/>
    <property type="match status" value="1"/>
</dbReference>
<dbReference type="EMBL" id="MU827782">
    <property type="protein sequence ID" value="KAJ7336627.1"/>
    <property type="molecule type" value="Genomic_DNA"/>
</dbReference>
<feature type="domain" description="VWFC" evidence="8">
    <location>
        <begin position="413"/>
        <end position="477"/>
    </location>
</feature>
<evidence type="ECO:0000256" key="5">
    <source>
        <dbReference type="ARBA" id="ARBA00023180"/>
    </source>
</evidence>
<dbReference type="Proteomes" id="UP001163046">
    <property type="component" value="Unassembled WGS sequence"/>
</dbReference>
<protein>
    <submittedName>
        <fullName evidence="10">Neuronal pentraxin-1</fullName>
    </submittedName>
</protein>
<dbReference type="Pfam" id="PF00354">
    <property type="entry name" value="Pentaxin"/>
    <property type="match status" value="1"/>
</dbReference>
<dbReference type="PANTHER" id="PTHR19277">
    <property type="entry name" value="PENTRAXIN"/>
    <property type="match status" value="1"/>
</dbReference>
<dbReference type="InterPro" id="IPR001759">
    <property type="entry name" value="PTX_dom"/>
</dbReference>
<dbReference type="SMART" id="SM00282">
    <property type="entry name" value="LamG"/>
    <property type="match status" value="1"/>
</dbReference>
<accession>A0A9W9YDX2</accession>
<evidence type="ECO:0000256" key="6">
    <source>
        <dbReference type="PROSITE-ProRule" id="PRU01172"/>
    </source>
</evidence>
<proteinExistence type="predicted"/>
<keyword evidence="3" id="KW-0106">Calcium</keyword>
<evidence type="ECO:0000256" key="7">
    <source>
        <dbReference type="SAM" id="SignalP"/>
    </source>
</evidence>
<dbReference type="PROSITE" id="PS51828">
    <property type="entry name" value="PTX_2"/>
    <property type="match status" value="1"/>
</dbReference>
<dbReference type="Gene3D" id="2.60.120.200">
    <property type="match status" value="1"/>
</dbReference>
<comment type="caution">
    <text evidence="10">The sequence shown here is derived from an EMBL/GenBank/DDBJ whole genome shotgun (WGS) entry which is preliminary data.</text>
</comment>
<organism evidence="10 11">
    <name type="scientific">Desmophyllum pertusum</name>
    <dbReference type="NCBI Taxonomy" id="174260"/>
    <lineage>
        <taxon>Eukaryota</taxon>
        <taxon>Metazoa</taxon>
        <taxon>Cnidaria</taxon>
        <taxon>Anthozoa</taxon>
        <taxon>Hexacorallia</taxon>
        <taxon>Scleractinia</taxon>
        <taxon>Caryophylliina</taxon>
        <taxon>Caryophylliidae</taxon>
        <taxon>Desmophyllum</taxon>
    </lineage>
</organism>
<evidence type="ECO:0000259" key="9">
    <source>
        <dbReference type="PROSITE" id="PS51828"/>
    </source>
</evidence>
<evidence type="ECO:0000256" key="1">
    <source>
        <dbReference type="ARBA" id="ARBA00001913"/>
    </source>
</evidence>
<dbReference type="InterPro" id="IPR001791">
    <property type="entry name" value="Laminin_G"/>
</dbReference>
<feature type="domain" description="Pentraxin (PTX)" evidence="9">
    <location>
        <begin position="478"/>
        <end position="675"/>
    </location>
</feature>
<reference evidence="10" key="1">
    <citation type="submission" date="2023-01" db="EMBL/GenBank/DDBJ databases">
        <title>Genome assembly of the deep-sea coral Lophelia pertusa.</title>
        <authorList>
            <person name="Herrera S."/>
            <person name="Cordes E."/>
        </authorList>
    </citation>
    <scope>NUCLEOTIDE SEQUENCE</scope>
    <source>
        <strain evidence="10">USNM1676648</strain>
        <tissue evidence="10">Polyp</tissue>
    </source>
</reference>
<dbReference type="GO" id="GO:0046872">
    <property type="term" value="F:metal ion binding"/>
    <property type="evidence" value="ECO:0007669"/>
    <property type="project" value="UniProtKB-KW"/>
</dbReference>
<dbReference type="SUPFAM" id="SSF49899">
    <property type="entry name" value="Concanavalin A-like lectins/glucanases"/>
    <property type="match status" value="1"/>
</dbReference>
<sequence length="702" mass="79109">MNLASLGCLTLLLLLMEFLCYSDAEEDPDHIFSGDAVLFAINETTSTTTSWLACSKNDCDFSKREKTENVYTHARKVFHIYGKGRLTTNDPIRYGDEVALFYRVTDEGDGLWLGCASGRKRCGLGTCPGLPHLNHWMWNSNHSCDENKFVVTGSAGLKNDTLSGQPVRIEHHIQLIRKFNSPSIAGGKRRIGENSTMLIDTPFLDNFGNWVINKDMIAKCGNKHYDVRYKVCDRCGSESYVRPKYETWKCCAGKKPYNAETSLCCEGNVSNLHNTRRSAKEARCCSDMAFFADRQVCCQGNVRDLPGQDTDADDTTVQCCGSEPYLSTHGICCNDVIAPFFPLKLDSKDALECCDDQGFNNRTSFCYSCGKKKHVLPLSEKKSWSCCKNKEIYKDEESRCCDYGVEKEKQCKCMFQNSTYISGQRFSEDPTSTSCRSCICNDGNPVCQTVVSCPPTLPSGCTFYPANDECCPIFHCFNSKIHNYKLFLRRKSHVSISTAIPELTAMTISFWMKTQQSSEGTILSYATQSQPDELVITTHPTLRVILKGSSQDHSENFNLNDGNWHFLWIEWESSNGHLSIREGQRTIGPLAYTQTLLEEDGYFVLGQRQQSQKHFIEAKAFVGEISHVNIWNEKRTDFEVIRKDCIGLHTGSIFHMSDDRIDTHHSASIIAADMCLSKLLSLLPLFINQCSIIITDSKCLHI</sequence>
<feature type="signal peptide" evidence="7">
    <location>
        <begin position="1"/>
        <end position="24"/>
    </location>
</feature>
<evidence type="ECO:0000313" key="10">
    <source>
        <dbReference type="EMBL" id="KAJ7336627.1"/>
    </source>
</evidence>
<evidence type="ECO:0000256" key="4">
    <source>
        <dbReference type="ARBA" id="ARBA00023157"/>
    </source>
</evidence>
<evidence type="ECO:0000256" key="3">
    <source>
        <dbReference type="ARBA" id="ARBA00022837"/>
    </source>
</evidence>
<evidence type="ECO:0000256" key="2">
    <source>
        <dbReference type="ARBA" id="ARBA00022723"/>
    </source>
</evidence>
<dbReference type="SMART" id="SM00159">
    <property type="entry name" value="PTX"/>
    <property type="match status" value="1"/>
</dbReference>
<comment type="caution">
    <text evidence="6">Lacks conserved residue(s) required for the propagation of feature annotation.</text>
</comment>
<dbReference type="SMART" id="SM00214">
    <property type="entry name" value="VWC"/>
    <property type="match status" value="1"/>
</dbReference>
<dbReference type="Gene3D" id="2.10.70.10">
    <property type="entry name" value="Complement Module, domain 1"/>
    <property type="match status" value="1"/>
</dbReference>
<evidence type="ECO:0000259" key="8">
    <source>
        <dbReference type="PROSITE" id="PS50184"/>
    </source>
</evidence>
<dbReference type="Pfam" id="PF24748">
    <property type="entry name" value="Galaxin_repeat"/>
    <property type="match status" value="1"/>
</dbReference>
<keyword evidence="2" id="KW-0479">Metal-binding</keyword>
<dbReference type="InterPro" id="IPR051360">
    <property type="entry name" value="Neuronal_Pentraxin_Related"/>
</dbReference>
<dbReference type="PANTHER" id="PTHR19277:SF125">
    <property type="entry name" value="B6"/>
    <property type="match status" value="1"/>
</dbReference>
<feature type="chain" id="PRO_5040816226" evidence="7">
    <location>
        <begin position="25"/>
        <end position="702"/>
    </location>
</feature>
<keyword evidence="11" id="KW-1185">Reference proteome</keyword>